<dbReference type="CDD" id="cd21400">
    <property type="entry name" value="ZBD_UPF1-like"/>
    <property type="match status" value="1"/>
</dbReference>
<dbReference type="GO" id="GO:0005737">
    <property type="term" value="C:cytoplasm"/>
    <property type="evidence" value="ECO:0007669"/>
    <property type="project" value="UniProtKB-SubCell"/>
</dbReference>
<dbReference type="SUPFAM" id="SSF52540">
    <property type="entry name" value="P-loop containing nucleoside triphosphate hydrolases"/>
    <property type="match status" value="1"/>
</dbReference>
<comment type="subcellular location">
    <subcellularLocation>
        <location evidence="1">Cytoplasm</location>
    </subcellularLocation>
</comment>
<dbReference type="CDD" id="cd18039">
    <property type="entry name" value="DEXXQc_UPF1"/>
    <property type="match status" value="1"/>
</dbReference>
<dbReference type="InterPro" id="IPR018999">
    <property type="entry name" value="UPF1_CH/ZBD"/>
</dbReference>
<proteinExistence type="inferred from homology"/>
<feature type="region of interest" description="CC/SHH/C" evidence="11">
    <location>
        <begin position="58"/>
        <end position="86"/>
    </location>
</feature>
<dbReference type="GO" id="GO:0005524">
    <property type="term" value="F:ATP binding"/>
    <property type="evidence" value="ECO:0007669"/>
    <property type="project" value="UniProtKB-KW"/>
</dbReference>
<organism evidence="13 14">
    <name type="scientific">Tritrichomonas foetus</name>
    <dbReference type="NCBI Taxonomy" id="1144522"/>
    <lineage>
        <taxon>Eukaryota</taxon>
        <taxon>Metamonada</taxon>
        <taxon>Parabasalia</taxon>
        <taxon>Tritrichomonadida</taxon>
        <taxon>Tritrichomonadidae</taxon>
        <taxon>Tritrichomonas</taxon>
    </lineage>
</organism>
<dbReference type="PROSITE" id="PS51997">
    <property type="entry name" value="UPF1_CH_RICH"/>
    <property type="match status" value="1"/>
</dbReference>
<dbReference type="SMART" id="SM00382">
    <property type="entry name" value="AAA"/>
    <property type="match status" value="1"/>
</dbReference>
<dbReference type="FunFam" id="3.40.50.300:FF:000097">
    <property type="entry name" value="Regulator of nonsense transcripts 1"/>
    <property type="match status" value="1"/>
</dbReference>
<keyword evidence="4 11" id="KW-0479">Metal-binding</keyword>
<keyword evidence="14" id="KW-1185">Reference proteome</keyword>
<dbReference type="VEuPathDB" id="TrichDB:TRFO_10135"/>
<dbReference type="InterPro" id="IPR045055">
    <property type="entry name" value="DNA2/NAM7-like"/>
</dbReference>
<comment type="caution">
    <text evidence="11">Lacks conserved residue(s) required for the propagation of feature annotation.</text>
</comment>
<dbReference type="GO" id="GO:0000184">
    <property type="term" value="P:nuclear-transcribed mRNA catabolic process, nonsense-mediated decay"/>
    <property type="evidence" value="ECO:0007669"/>
    <property type="project" value="InterPro"/>
</dbReference>
<dbReference type="InterPro" id="IPR041679">
    <property type="entry name" value="DNA2/NAM7-like_C"/>
</dbReference>
<evidence type="ECO:0000256" key="5">
    <source>
        <dbReference type="ARBA" id="ARBA00022741"/>
    </source>
</evidence>
<dbReference type="Pfam" id="PF13086">
    <property type="entry name" value="AAA_11"/>
    <property type="match status" value="2"/>
</dbReference>
<comment type="caution">
    <text evidence="13">The sequence shown here is derived from an EMBL/GenBank/DDBJ whole genome shotgun (WGS) entry which is preliminary data.</text>
</comment>
<dbReference type="EMBL" id="MLAK01001193">
    <property type="protein sequence ID" value="OHS96197.1"/>
    <property type="molecule type" value="Genomic_DNA"/>
</dbReference>
<dbReference type="InterPro" id="IPR003593">
    <property type="entry name" value="AAA+_ATPase"/>
</dbReference>
<dbReference type="InterPro" id="IPR027417">
    <property type="entry name" value="P-loop_NTPase"/>
</dbReference>
<gene>
    <name evidence="13" type="ORF">TRFO_10135</name>
</gene>
<dbReference type="RefSeq" id="XP_068349334.1">
    <property type="nucleotide sequence ID" value="XM_068495257.1"/>
</dbReference>
<dbReference type="InterPro" id="IPR041677">
    <property type="entry name" value="DNA2/NAM7_AAA_11"/>
</dbReference>
<keyword evidence="5" id="KW-0547">Nucleotide-binding</keyword>
<evidence type="ECO:0000313" key="14">
    <source>
        <dbReference type="Proteomes" id="UP000179807"/>
    </source>
</evidence>
<dbReference type="GO" id="GO:0008270">
    <property type="term" value="F:zinc ion binding"/>
    <property type="evidence" value="ECO:0007669"/>
    <property type="project" value="UniProtKB-UniRule"/>
</dbReference>
<keyword evidence="6 11" id="KW-0863">Zinc-finger</keyword>
<dbReference type="Gene3D" id="3.40.50.300">
    <property type="entry name" value="P-loop containing nucleotide triphosphate hydrolases"/>
    <property type="match status" value="2"/>
</dbReference>
<keyword evidence="7" id="KW-0378">Hydrolase</keyword>
<evidence type="ECO:0000256" key="1">
    <source>
        <dbReference type="ARBA" id="ARBA00004496"/>
    </source>
</evidence>
<accession>A0A1J4JFG4</accession>
<feature type="domain" description="Upf1" evidence="12">
    <location>
        <begin position="36"/>
        <end position="197"/>
    </location>
</feature>
<dbReference type="PANTHER" id="PTHR10887">
    <property type="entry name" value="DNA2/NAM7 HELICASE FAMILY"/>
    <property type="match status" value="1"/>
</dbReference>
<dbReference type="Pfam" id="PF13087">
    <property type="entry name" value="AAA_12"/>
    <property type="match status" value="1"/>
</dbReference>
<evidence type="ECO:0000256" key="9">
    <source>
        <dbReference type="ARBA" id="ARBA00022833"/>
    </source>
</evidence>
<feature type="region of interest" description="C3H" evidence="11">
    <location>
        <begin position="44"/>
        <end position="76"/>
    </location>
</feature>
<dbReference type="OrthoDB" id="6513042at2759"/>
<name>A0A1J4JFG4_9EUKA</name>
<reference evidence="13" key="1">
    <citation type="submission" date="2016-10" db="EMBL/GenBank/DDBJ databases">
        <authorList>
            <person name="Benchimol M."/>
            <person name="Almeida L.G."/>
            <person name="Vasconcelos A.T."/>
            <person name="Perreira-Neves A."/>
            <person name="Rosa I.A."/>
            <person name="Tasca T."/>
            <person name="Bogo M.R."/>
            <person name="de Souza W."/>
        </authorList>
    </citation>
    <scope>NUCLEOTIDE SEQUENCE [LARGE SCALE GENOMIC DNA]</scope>
    <source>
        <strain evidence="13">K</strain>
    </source>
</reference>
<dbReference type="InterPro" id="IPR047187">
    <property type="entry name" value="SF1_C_Upf1"/>
</dbReference>
<evidence type="ECO:0000313" key="13">
    <source>
        <dbReference type="EMBL" id="OHS96197.1"/>
    </source>
</evidence>
<evidence type="ECO:0000256" key="3">
    <source>
        <dbReference type="ARBA" id="ARBA00022490"/>
    </source>
</evidence>
<evidence type="ECO:0000259" key="12">
    <source>
        <dbReference type="PROSITE" id="PS51997"/>
    </source>
</evidence>
<evidence type="ECO:0000256" key="2">
    <source>
        <dbReference type="ARBA" id="ARBA00007913"/>
    </source>
</evidence>
<dbReference type="CDD" id="cd18808">
    <property type="entry name" value="SF1_C_Upf1"/>
    <property type="match status" value="1"/>
</dbReference>
<dbReference type="GO" id="GO:0016787">
    <property type="term" value="F:hydrolase activity"/>
    <property type="evidence" value="ECO:0007669"/>
    <property type="project" value="UniProtKB-KW"/>
</dbReference>
<dbReference type="AlphaFoldDB" id="A0A1J4JFG4"/>
<dbReference type="PANTHER" id="PTHR10887:SF364">
    <property type="entry name" value="REGULATOR OF NONSENSE TRANSCRIPTS 1"/>
    <property type="match status" value="1"/>
</dbReference>
<evidence type="ECO:0000256" key="7">
    <source>
        <dbReference type="ARBA" id="ARBA00022801"/>
    </source>
</evidence>
<evidence type="ECO:0000256" key="6">
    <source>
        <dbReference type="ARBA" id="ARBA00022771"/>
    </source>
</evidence>
<protein>
    <submittedName>
        <fullName evidence="13">Regulator of nonsense transcripts 1</fullName>
    </submittedName>
</protein>
<keyword evidence="8" id="KW-0347">Helicase</keyword>
<keyword evidence="9 11" id="KW-0862">Zinc</keyword>
<dbReference type="Proteomes" id="UP000179807">
    <property type="component" value="Unassembled WGS sequence"/>
</dbReference>
<keyword evidence="10" id="KW-0067">ATP-binding</keyword>
<comment type="similarity">
    <text evidence="2">Belongs to the DNA2/NAM7 helicase family.</text>
</comment>
<keyword evidence="3" id="KW-0963">Cytoplasm</keyword>
<evidence type="ECO:0000256" key="11">
    <source>
        <dbReference type="PROSITE-ProRule" id="PRU01341"/>
    </source>
</evidence>
<sequence>MRKKGFFSNIIDSSSFKLIRQIFIEKVTRRSLSKSRMENTGPHCAYCNCSEIDCLVQCASTHLYFCNGKGVTNKSHIIHHLQSIQCDSIILPPQNKFSQVKLECYICESTNIFRLGFLKAENGAIYVVCSSPCQFDDTLRAQHVDNSTFQPLVVNSEFYNQVVRIPNPDEYTKVPISRTIYVRDQALQYLNNIGNIPNTQQFHLNRAKLKYDSVDDFVDIMKDFCEAEHSEITQQEQNRRYGGMTFNWESSNTVTFKSHPQLFKMTTLGCSILLVSEQTNERAVVVKRSNNMNITARLNNTESSLYNQHAGITISVVVSDVPYKRQNAALESIRDPRPPLHWLILDLFMGNTEKLAHHNRVKRQKLQLIAPSVHNFPSLNKYQICAIKVALSQRFTLIQGPPGTGKTTVIAALAHSFVRNGVKPVLVCAQSNVAADFATARIAQVGLNVVRVLSAAREAIVSDVDEFTTRRKAAEKFGQQFESLIDSTNPDARWQAVDMERRVVYESDVVCATCVSAGGARLKDVNFKAVIFDESGQCLDPDLLIALTHNAQQAVLVGDHRQLGPVVVSRAAALGRFDIPLMQRLVLLGVHPVVLRKQYRMHSAISSFPSAMFYKNLLKDGLNDETERKWPGGNVIPWPNHEKPIMFWNVFSTESNYESASSYVNQAEVGCIAKIITRMAKNGVSASDIGIITPYAGQQSFLVESLPMLAEVDDPDSFFDELEISSVDAFQGREKNFIIFSCVRANTNYDIGFLKDMHRLCVSLTRAKYGIITVGNASTFAKNSCWCKFIMHYIEAGAFIEGDDLDTLKPSTFSPLVQLNEDNEDDLNDDIDEDMYNFIA</sequence>
<dbReference type="GeneID" id="94829961"/>
<evidence type="ECO:0000256" key="4">
    <source>
        <dbReference type="ARBA" id="ARBA00022723"/>
    </source>
</evidence>
<dbReference type="GO" id="GO:0003723">
    <property type="term" value="F:RNA binding"/>
    <property type="evidence" value="ECO:0007669"/>
    <property type="project" value="InterPro"/>
</dbReference>
<evidence type="ECO:0000256" key="10">
    <source>
        <dbReference type="ARBA" id="ARBA00022840"/>
    </source>
</evidence>
<dbReference type="GO" id="GO:0003724">
    <property type="term" value="F:RNA helicase activity"/>
    <property type="evidence" value="ECO:0007669"/>
    <property type="project" value="InterPro"/>
</dbReference>
<evidence type="ECO:0000256" key="8">
    <source>
        <dbReference type="ARBA" id="ARBA00022806"/>
    </source>
</evidence>
<dbReference type="Pfam" id="PF09416">
    <property type="entry name" value="UPF1_Zn_bind"/>
    <property type="match status" value="1"/>
</dbReference>